<evidence type="ECO:0008006" key="3">
    <source>
        <dbReference type="Google" id="ProtNLM"/>
    </source>
</evidence>
<gene>
    <name evidence="1" type="ORF">SAMN02787073_1178</name>
</gene>
<organism evidence="1 2">
    <name type="scientific">Chryseobacterium vrystaatense</name>
    <dbReference type="NCBI Taxonomy" id="307480"/>
    <lineage>
        <taxon>Bacteria</taxon>
        <taxon>Pseudomonadati</taxon>
        <taxon>Bacteroidota</taxon>
        <taxon>Flavobacteriia</taxon>
        <taxon>Flavobacteriales</taxon>
        <taxon>Weeksellaceae</taxon>
        <taxon>Chryseobacterium group</taxon>
        <taxon>Chryseobacterium</taxon>
    </lineage>
</organism>
<dbReference type="EMBL" id="FQVE01000001">
    <property type="protein sequence ID" value="SHE81260.1"/>
    <property type="molecule type" value="Genomic_DNA"/>
</dbReference>
<protein>
    <recommendedName>
        <fullName evidence="3">YD repeat-containing protein</fullName>
    </recommendedName>
</protein>
<dbReference type="Proteomes" id="UP000184108">
    <property type="component" value="Unassembled WGS sequence"/>
</dbReference>
<dbReference type="RefSeq" id="WP_073171722.1">
    <property type="nucleotide sequence ID" value="NZ_FQVE01000001.1"/>
</dbReference>
<sequence length="240" mass="27889">MKNIFKYFLIFLSIALLESCSDESYNTVDGKAVKYIKTYKISTPNGIKNLENWNYNNRKQVVEITRAYSRTIYKYDIQGRLIKADSYRISEPKKSIESYILEYEGNVIRITSYKRDGLDNIQSAVYEYIFDSSGKPIKRRDYGINGGTELIYTYQNGNIVRAENSIASIEYTYDDKRNVLYHYPIGFRLIMVDGLSVLSNNNIVNQKSSWGFEVPVSLTYSNDGYLVQISNQEFTQTFTY</sequence>
<name>A0A1M4WJD0_9FLAO</name>
<evidence type="ECO:0000313" key="1">
    <source>
        <dbReference type="EMBL" id="SHE81260.1"/>
    </source>
</evidence>
<dbReference type="AlphaFoldDB" id="A0A1M4WJD0"/>
<accession>A0A1M4WJD0</accession>
<proteinExistence type="predicted"/>
<reference evidence="2" key="1">
    <citation type="submission" date="2016-11" db="EMBL/GenBank/DDBJ databases">
        <authorList>
            <person name="Varghese N."/>
            <person name="Submissions S."/>
        </authorList>
    </citation>
    <scope>NUCLEOTIDE SEQUENCE [LARGE SCALE GENOMIC DNA]</scope>
    <source>
        <strain evidence="2">YR203</strain>
    </source>
</reference>
<evidence type="ECO:0000313" key="2">
    <source>
        <dbReference type="Proteomes" id="UP000184108"/>
    </source>
</evidence>
<dbReference type="Gene3D" id="2.180.10.10">
    <property type="entry name" value="RHS repeat-associated core"/>
    <property type="match status" value="1"/>
</dbReference>